<dbReference type="OrthoDB" id="1089802at2"/>
<dbReference type="InterPro" id="IPR046136">
    <property type="entry name" value="DUF6138"/>
</dbReference>
<comment type="caution">
    <text evidence="1">The sequence shown here is derived from an EMBL/GenBank/DDBJ whole genome shotgun (WGS) entry which is preliminary data.</text>
</comment>
<dbReference type="RefSeq" id="WP_129712293.1">
    <property type="nucleotide sequence ID" value="NZ_JBEHFA010000001.1"/>
</dbReference>
<accession>A0A9X8JIS3</accession>
<gene>
    <name evidence="1" type="ORF">CLR69_15305</name>
</gene>
<protein>
    <submittedName>
        <fullName evidence="1">Uncharacterized protein</fullName>
    </submittedName>
</protein>
<dbReference type="Proteomes" id="UP001138460">
    <property type="component" value="Unassembled WGS sequence"/>
</dbReference>
<evidence type="ECO:0000313" key="2">
    <source>
        <dbReference type="Proteomes" id="UP001138460"/>
    </source>
</evidence>
<name>A0A9X8JIS3_9GAMM</name>
<dbReference type="EMBL" id="NWTM01000002">
    <property type="protein sequence ID" value="RYC41497.1"/>
    <property type="molecule type" value="Genomic_DNA"/>
</dbReference>
<dbReference type="AlphaFoldDB" id="A0A9X8JIS3"/>
<dbReference type="Pfam" id="PF19635">
    <property type="entry name" value="DUF6138"/>
    <property type="match status" value="1"/>
</dbReference>
<sequence>MTDRHSNETGVSPQHELPLRDESLKVISEWFDALEKRVGVDKIVSRTTLQAGIHNDVILDYAPRRTSISSESKSDADGLSPGSRKGELSVAQIEEDVVPALAQAIAQRVEKLADTAVIDYRFCFRAVFPAIEGRLLVTLFTFTNEVKKQQLLKSIHAYIDQHLTHGNAPTETLQTFFLARHLLDVQLFPSQDIHWIITQFEQIQQRNAGHAELSEHRRRIVSALKEWVDQQFLLRYCDVSQPEYFFEPEIYTLKPGIALDVQDSQMLHPVELVLYAAVMILRYEPSCSKSQALEYLDIAKQLGYPRAVSMMEEGSGTFEHEQVNLKNEWVECVANDVFSTITVRVRKESAEAYEQALLFITRLLTLGFPKSYKIVLKSSARQYLPIKGLAKSDTHRFFANALQYASTYPLLEDYAHAAIEKFEWYADSEGEKCSMPGSYAVFGLGLTDAGYFPLIKAYMESVDDEHQSVHGGFIRAFFDKHGVTAENVVTLVACLSHAPESLKLNMLPALEDDALFEQLVEEVRKRESAVIEHILYLVWGNAKKLAALTKKSEAKRGALLASLIQASTESST</sequence>
<evidence type="ECO:0000313" key="1">
    <source>
        <dbReference type="EMBL" id="RYC41497.1"/>
    </source>
</evidence>
<reference evidence="1 2" key="1">
    <citation type="journal article" date="2018" name="Syst. Appl. Microbiol.">
        <title>Pectobacterium zantedeschiae sp. nov. a new species of a soft rot pathogen isolated from Calla lily (Zantedeschia spp.).</title>
        <authorList>
            <person name="Waleron M."/>
            <person name="Misztak A."/>
            <person name="Waleron M."/>
            <person name="Franczuk M."/>
            <person name="Jonca J."/>
            <person name="Wielgomas B."/>
            <person name="Mikicinski A."/>
            <person name="Popovic T."/>
            <person name="Waleron K."/>
        </authorList>
    </citation>
    <scope>NUCLEOTIDE SEQUENCE [LARGE SCALE GENOMIC DNA]</scope>
    <source>
        <strain evidence="1 2">9M</strain>
    </source>
</reference>
<proteinExistence type="predicted"/>
<keyword evidence="2" id="KW-1185">Reference proteome</keyword>
<organism evidence="1 2">
    <name type="scientific">Pectobacterium zantedeschiae</name>
    <dbReference type="NCBI Taxonomy" id="2034769"/>
    <lineage>
        <taxon>Bacteria</taxon>
        <taxon>Pseudomonadati</taxon>
        <taxon>Pseudomonadota</taxon>
        <taxon>Gammaproteobacteria</taxon>
        <taxon>Enterobacterales</taxon>
        <taxon>Pectobacteriaceae</taxon>
        <taxon>Pectobacterium</taxon>
    </lineage>
</organism>